<dbReference type="GO" id="GO:0005886">
    <property type="term" value="C:plasma membrane"/>
    <property type="evidence" value="ECO:0007669"/>
    <property type="project" value="TreeGrafter"/>
</dbReference>
<keyword evidence="5" id="KW-1185">Reference proteome</keyword>
<dbReference type="EMBL" id="WOCA01000002">
    <property type="protein sequence ID" value="MUK87477.1"/>
    <property type="molecule type" value="Genomic_DNA"/>
</dbReference>
<protein>
    <submittedName>
        <fullName evidence="4">DedA family protein</fullName>
    </submittedName>
</protein>
<feature type="transmembrane region" description="Helical" evidence="2">
    <location>
        <begin position="12"/>
        <end position="30"/>
    </location>
</feature>
<sequence length="210" mass="24285">METWYDLIAQYGYIAIFVLLTLGIVGLPVPDEVLLTYLGYVISLGNMNFLFTYTSALLGAICGITISYFLGIKLGEPFIRKFGKRLFISERMIQRTNHLFNRFGSFVLVICYFIPGVRHVAAYLGGISKFPFKRFAMFAYIGAIIWVSTFIVLGNQLGNNWDQLFVMLHHYIWIILPTLMIIILLLGIIVFYYRRKEKLISSNNIKDWKH</sequence>
<dbReference type="Proteomes" id="UP000469125">
    <property type="component" value="Unassembled WGS sequence"/>
</dbReference>
<evidence type="ECO:0000256" key="1">
    <source>
        <dbReference type="ARBA" id="ARBA00010792"/>
    </source>
</evidence>
<feature type="transmembrane region" description="Helical" evidence="2">
    <location>
        <begin position="137"/>
        <end position="158"/>
    </location>
</feature>
<keyword evidence="2" id="KW-0812">Transmembrane</keyword>
<gene>
    <name evidence="4" type="ORF">GMD78_03565</name>
</gene>
<dbReference type="PANTHER" id="PTHR42709:SF9">
    <property type="entry name" value="ALKALINE PHOSPHATASE LIKE PROTEIN"/>
    <property type="match status" value="1"/>
</dbReference>
<keyword evidence="2" id="KW-1133">Transmembrane helix</keyword>
<reference evidence="4 5" key="1">
    <citation type="submission" date="2019-11" db="EMBL/GenBank/DDBJ databases">
        <authorList>
            <person name="Li X."/>
        </authorList>
    </citation>
    <scope>NUCLEOTIDE SEQUENCE [LARGE SCALE GENOMIC DNA]</scope>
    <source>
        <strain evidence="4 5">L9</strain>
    </source>
</reference>
<comment type="caution">
    <text evidence="4">The sequence shown here is derived from an EMBL/GenBank/DDBJ whole genome shotgun (WGS) entry which is preliminary data.</text>
</comment>
<dbReference type="PANTHER" id="PTHR42709">
    <property type="entry name" value="ALKALINE PHOSPHATASE LIKE PROTEIN"/>
    <property type="match status" value="1"/>
</dbReference>
<dbReference type="RefSeq" id="WP_155667205.1">
    <property type="nucleotide sequence ID" value="NZ_WOCA01000002.1"/>
</dbReference>
<dbReference type="InterPro" id="IPR032816">
    <property type="entry name" value="VTT_dom"/>
</dbReference>
<keyword evidence="2" id="KW-0472">Membrane</keyword>
<dbReference type="InterPro" id="IPR051311">
    <property type="entry name" value="DedA_domain"/>
</dbReference>
<evidence type="ECO:0000313" key="4">
    <source>
        <dbReference type="EMBL" id="MUK87477.1"/>
    </source>
</evidence>
<evidence type="ECO:0000313" key="5">
    <source>
        <dbReference type="Proteomes" id="UP000469125"/>
    </source>
</evidence>
<dbReference type="AlphaFoldDB" id="A0A6N8FHE2"/>
<feature type="transmembrane region" description="Helical" evidence="2">
    <location>
        <begin position="170"/>
        <end position="193"/>
    </location>
</feature>
<accession>A0A6N8FHE2</accession>
<name>A0A6N8FHE2_9BACI</name>
<evidence type="ECO:0000259" key="3">
    <source>
        <dbReference type="Pfam" id="PF09335"/>
    </source>
</evidence>
<organism evidence="4 5">
    <name type="scientific">Ornithinibacillus caprae</name>
    <dbReference type="NCBI Taxonomy" id="2678566"/>
    <lineage>
        <taxon>Bacteria</taxon>
        <taxon>Bacillati</taxon>
        <taxon>Bacillota</taxon>
        <taxon>Bacilli</taxon>
        <taxon>Bacillales</taxon>
        <taxon>Bacillaceae</taxon>
        <taxon>Ornithinibacillus</taxon>
    </lineage>
</organism>
<evidence type="ECO:0000256" key="2">
    <source>
        <dbReference type="SAM" id="Phobius"/>
    </source>
</evidence>
<feature type="transmembrane region" description="Helical" evidence="2">
    <location>
        <begin position="50"/>
        <end position="71"/>
    </location>
</feature>
<dbReference type="Pfam" id="PF09335">
    <property type="entry name" value="VTT_dom"/>
    <property type="match status" value="1"/>
</dbReference>
<feature type="domain" description="VTT" evidence="3">
    <location>
        <begin position="29"/>
        <end position="155"/>
    </location>
</feature>
<comment type="similarity">
    <text evidence="1">Belongs to the DedA family.</text>
</comment>
<proteinExistence type="inferred from homology"/>